<evidence type="ECO:0000256" key="2">
    <source>
        <dbReference type="ARBA" id="ARBA00022695"/>
    </source>
</evidence>
<dbReference type="Gene3D" id="3.30.420.10">
    <property type="entry name" value="Ribonuclease H-like superfamily/Ribonuclease H"/>
    <property type="match status" value="1"/>
</dbReference>
<evidence type="ECO:0000256" key="1">
    <source>
        <dbReference type="ARBA" id="ARBA00022679"/>
    </source>
</evidence>
<proteinExistence type="predicted"/>
<organism evidence="6 7">
    <name type="scientific">Odynerus spinipes</name>
    <dbReference type="NCBI Taxonomy" id="1348599"/>
    <lineage>
        <taxon>Eukaryota</taxon>
        <taxon>Metazoa</taxon>
        <taxon>Ecdysozoa</taxon>
        <taxon>Arthropoda</taxon>
        <taxon>Hexapoda</taxon>
        <taxon>Insecta</taxon>
        <taxon>Pterygota</taxon>
        <taxon>Neoptera</taxon>
        <taxon>Endopterygota</taxon>
        <taxon>Hymenoptera</taxon>
        <taxon>Apocrita</taxon>
        <taxon>Aculeata</taxon>
        <taxon>Vespoidea</taxon>
        <taxon>Vespidae</taxon>
        <taxon>Eumeninae</taxon>
        <taxon>Odynerus</taxon>
    </lineage>
</organism>
<dbReference type="AlphaFoldDB" id="A0AAD9RFM0"/>
<name>A0AAD9RFM0_9HYME</name>
<evidence type="ECO:0000313" key="7">
    <source>
        <dbReference type="Proteomes" id="UP001258017"/>
    </source>
</evidence>
<keyword evidence="2" id="KW-0548">Nucleotidyltransferase</keyword>
<evidence type="ECO:0000259" key="5">
    <source>
        <dbReference type="PROSITE" id="PS50175"/>
    </source>
</evidence>
<keyword evidence="4" id="KW-0695">RNA-directed DNA polymerase</keyword>
<dbReference type="FunFam" id="2.40.70.10:FF:000130">
    <property type="entry name" value="Retrovirus-related Pol polyprotein from transposon opus-like Protein"/>
    <property type="match status" value="1"/>
</dbReference>
<dbReference type="InterPro" id="IPR001995">
    <property type="entry name" value="Peptidase_A2_cat"/>
</dbReference>
<dbReference type="InterPro" id="IPR036397">
    <property type="entry name" value="RNaseH_sf"/>
</dbReference>
<dbReference type="SUPFAM" id="SSF53098">
    <property type="entry name" value="Ribonuclease H-like"/>
    <property type="match status" value="1"/>
</dbReference>
<keyword evidence="1" id="KW-0808">Transferase</keyword>
<dbReference type="PANTHER" id="PTHR38681:SF1">
    <property type="entry name" value="RETROVIRUS-RELATED POL POLYPROTEIN FROM TRANSPOSON 412-LIKE PROTEIN"/>
    <property type="match status" value="1"/>
</dbReference>
<dbReference type="InterPro" id="IPR021109">
    <property type="entry name" value="Peptidase_aspartic_dom_sf"/>
</dbReference>
<reference evidence="6" key="1">
    <citation type="submission" date="2021-08" db="EMBL/GenBank/DDBJ databases">
        <authorList>
            <person name="Misof B."/>
            <person name="Oliver O."/>
            <person name="Podsiadlowski L."/>
            <person name="Donath A."/>
            <person name="Peters R."/>
            <person name="Mayer C."/>
            <person name="Rust J."/>
            <person name="Gunkel S."/>
            <person name="Lesny P."/>
            <person name="Martin S."/>
            <person name="Oeyen J.P."/>
            <person name="Petersen M."/>
            <person name="Panagiotis P."/>
            <person name="Wilbrandt J."/>
            <person name="Tanja T."/>
        </authorList>
    </citation>
    <scope>NUCLEOTIDE SEQUENCE</scope>
    <source>
        <strain evidence="6">GBR_01_08_01A</strain>
        <tissue evidence="6">Thorax + abdomen</tissue>
    </source>
</reference>
<dbReference type="EMBL" id="JAIFRP010000235">
    <property type="protein sequence ID" value="KAK2578545.1"/>
    <property type="molecule type" value="Genomic_DNA"/>
</dbReference>
<dbReference type="GO" id="GO:0006508">
    <property type="term" value="P:proteolysis"/>
    <property type="evidence" value="ECO:0007669"/>
    <property type="project" value="InterPro"/>
</dbReference>
<sequence>MRFLIDTGADISVLPISAVKIIGAMSESSLYAANGTPIRTYGEKRIAVDLGLRRCFEWVFFVADVTMAILGADFLKHYKLLVDLANRKLRDEQTNLYSPGKIDRSNVLTVTAIDIASRFHCMLQNFTDLTKSFSRKEGIHNVQHHIITRGVPVAEKARRLPPNKCKAAKELIQQMIRDGISLANLIGAKRITTTTYHPASNGMIERWHRTLKTAIRCHTSSDWVYTLPSVLLGLRTSIKDDIEASVAELVYGTTLRLPGEFLMDITPTNQPRIFVEKLRATMREVRPTPAGHHQKSKTFVYEPLHTCTHVFIRVDSLRKPLEPPYKGPYPVLERINEKVYKVKIKGNPQIVSVERLKPAFLERTPTLEENVSEVQPPTRTYSIKKVKFALDLRPEIIANTIRNTIVESLMLSNEEEKLDGIDVNLLSNDITVNVSNSIQESNEVIAVPLDVNLNINSGYDLQ</sequence>
<dbReference type="InterPro" id="IPR001969">
    <property type="entry name" value="Aspartic_peptidase_AS"/>
</dbReference>
<evidence type="ECO:0000313" key="6">
    <source>
        <dbReference type="EMBL" id="KAK2578545.1"/>
    </source>
</evidence>
<keyword evidence="3" id="KW-0378">Hydrolase</keyword>
<dbReference type="PROSITE" id="PS00141">
    <property type="entry name" value="ASP_PROTEASE"/>
    <property type="match status" value="1"/>
</dbReference>
<comment type="caution">
    <text evidence="6">The sequence shown here is derived from an EMBL/GenBank/DDBJ whole genome shotgun (WGS) entry which is preliminary data.</text>
</comment>
<accession>A0AAD9RFM0</accession>
<dbReference type="Gene3D" id="2.40.70.10">
    <property type="entry name" value="Acid Proteases"/>
    <property type="match status" value="1"/>
</dbReference>
<evidence type="ECO:0000256" key="4">
    <source>
        <dbReference type="ARBA" id="ARBA00022918"/>
    </source>
</evidence>
<dbReference type="PANTHER" id="PTHR38681">
    <property type="entry name" value="RETROVIRUS-RELATED POL POLYPROTEIN FROM TRANSPOSON 412-LIKE PROTEIN-RELATED"/>
    <property type="match status" value="1"/>
</dbReference>
<keyword evidence="7" id="KW-1185">Reference proteome</keyword>
<dbReference type="PROSITE" id="PS50175">
    <property type="entry name" value="ASP_PROT_RETROV"/>
    <property type="match status" value="1"/>
</dbReference>
<evidence type="ECO:0000256" key="3">
    <source>
        <dbReference type="ARBA" id="ARBA00022801"/>
    </source>
</evidence>
<dbReference type="SUPFAM" id="SSF50630">
    <property type="entry name" value="Acid proteases"/>
    <property type="match status" value="1"/>
</dbReference>
<dbReference type="InterPro" id="IPR012337">
    <property type="entry name" value="RNaseH-like_sf"/>
</dbReference>
<dbReference type="GO" id="GO:0003676">
    <property type="term" value="F:nucleic acid binding"/>
    <property type="evidence" value="ECO:0007669"/>
    <property type="project" value="InterPro"/>
</dbReference>
<feature type="domain" description="Peptidase A2" evidence="5">
    <location>
        <begin position="1"/>
        <end position="74"/>
    </location>
</feature>
<gene>
    <name evidence="6" type="ORF">KPH14_012574</name>
</gene>
<dbReference type="GO" id="GO:0004190">
    <property type="term" value="F:aspartic-type endopeptidase activity"/>
    <property type="evidence" value="ECO:0007669"/>
    <property type="project" value="InterPro"/>
</dbReference>
<protein>
    <recommendedName>
        <fullName evidence="5">Peptidase A2 domain-containing protein</fullName>
    </recommendedName>
</protein>
<dbReference type="Proteomes" id="UP001258017">
    <property type="component" value="Unassembled WGS sequence"/>
</dbReference>
<reference evidence="6" key="2">
    <citation type="journal article" date="2023" name="Commun. Biol.">
        <title>Intrasexual cuticular hydrocarbon dimorphism in a wasp sheds light on hydrocarbon biosynthesis genes in Hymenoptera.</title>
        <authorList>
            <person name="Moris V.C."/>
            <person name="Podsiadlowski L."/>
            <person name="Martin S."/>
            <person name="Oeyen J.P."/>
            <person name="Donath A."/>
            <person name="Petersen M."/>
            <person name="Wilbrandt J."/>
            <person name="Misof B."/>
            <person name="Liedtke D."/>
            <person name="Thamm M."/>
            <person name="Scheiner R."/>
            <person name="Schmitt T."/>
            <person name="Niehuis O."/>
        </authorList>
    </citation>
    <scope>NUCLEOTIDE SEQUENCE</scope>
    <source>
        <strain evidence="6">GBR_01_08_01A</strain>
    </source>
</reference>
<dbReference type="GO" id="GO:0003964">
    <property type="term" value="F:RNA-directed DNA polymerase activity"/>
    <property type="evidence" value="ECO:0007669"/>
    <property type="project" value="UniProtKB-KW"/>
</dbReference>